<organism evidence="3 4">
    <name type="scientific">Hibiscus syriacus</name>
    <name type="common">Rose of Sharon</name>
    <dbReference type="NCBI Taxonomy" id="106335"/>
    <lineage>
        <taxon>Eukaryota</taxon>
        <taxon>Viridiplantae</taxon>
        <taxon>Streptophyta</taxon>
        <taxon>Embryophyta</taxon>
        <taxon>Tracheophyta</taxon>
        <taxon>Spermatophyta</taxon>
        <taxon>Magnoliopsida</taxon>
        <taxon>eudicotyledons</taxon>
        <taxon>Gunneridae</taxon>
        <taxon>Pentapetalae</taxon>
        <taxon>rosids</taxon>
        <taxon>malvids</taxon>
        <taxon>Malvales</taxon>
        <taxon>Malvaceae</taxon>
        <taxon>Malvoideae</taxon>
        <taxon>Hibiscus</taxon>
    </lineage>
</organism>
<evidence type="ECO:0000313" key="3">
    <source>
        <dbReference type="EMBL" id="KAE8700117.1"/>
    </source>
</evidence>
<evidence type="ECO:0000256" key="1">
    <source>
        <dbReference type="SAM" id="MobiDB-lite"/>
    </source>
</evidence>
<dbReference type="AlphaFoldDB" id="A0A6A3A8I5"/>
<feature type="domain" description="Retrotransposon Copia-like N-terminal" evidence="2">
    <location>
        <begin position="244"/>
        <end position="288"/>
    </location>
</feature>
<evidence type="ECO:0000313" key="4">
    <source>
        <dbReference type="Proteomes" id="UP000436088"/>
    </source>
</evidence>
<accession>A0A6A3A8I5</accession>
<evidence type="ECO:0000259" key="2">
    <source>
        <dbReference type="Pfam" id="PF14244"/>
    </source>
</evidence>
<dbReference type="Pfam" id="PF14244">
    <property type="entry name" value="Retrotran_gag_3"/>
    <property type="match status" value="1"/>
</dbReference>
<proteinExistence type="predicted"/>
<dbReference type="Proteomes" id="UP000436088">
    <property type="component" value="Unassembled WGS sequence"/>
</dbReference>
<dbReference type="InterPro" id="IPR029472">
    <property type="entry name" value="Copia-like_N"/>
</dbReference>
<dbReference type="EMBL" id="VEPZ02001031">
    <property type="protein sequence ID" value="KAE8700117.1"/>
    <property type="molecule type" value="Genomic_DNA"/>
</dbReference>
<gene>
    <name evidence="3" type="ORF">F3Y22_tig00110561pilonHSYRG00017</name>
</gene>
<protein>
    <recommendedName>
        <fullName evidence="2">Retrotransposon Copia-like N-terminal domain-containing protein</fullName>
    </recommendedName>
</protein>
<reference evidence="3" key="1">
    <citation type="submission" date="2019-09" db="EMBL/GenBank/DDBJ databases">
        <title>Draft genome information of white flower Hibiscus syriacus.</title>
        <authorList>
            <person name="Kim Y.-M."/>
        </authorList>
    </citation>
    <scope>NUCLEOTIDE SEQUENCE [LARGE SCALE GENOMIC DNA]</scope>
    <source>
        <strain evidence="3">YM2019G1</strain>
    </source>
</reference>
<name>A0A6A3A8I5_HIBSY</name>
<sequence length="1107" mass="125118">MHPRPRKYKGSSALSVLYALDRIASMLPNKYSQHGNDGLLSFVENFVKDHLLPTMFVDYRKSVQQAISSKLLDFDHARFPNLPQAMPKFAAELMKHVQTFLERTFERCRTSYTEAVLEKQSYMIIGRHDNDKLMRRDPASACLPKASVQSNSRNNTYDARSTDVESEQSDLLLNLRPIKQENLIRENLKLVLLASLSDSLEYVADTIERQVLSSHFSWVFSSLFSSLVAMENFVIDFNHPLFLHASDAPGFLLVSHQLLGIENYGVWSRSMKIALLAKNKLGFVTGDCRREDFDKPLHSQWERCNALVLSWILNTVSKELSADIVFAFSATLVWQDLKERFDKVDGSRTFFLHREIALLTQDPAYATIAIFSVMYSNSVGNSHKKKFSGVCDHCKIRGHKRENCYRLIGFPTDFKFSKKKGSQVALASSRSAFGSHNQANTGATDHMLYDFQRLISPIPCTTDSSIVHQSSCVHTPQQNDVAERKHKHLLEPNSSLNPSSSLPSISLDQYESPQALTNVSNLPQPQLQPIVSDDSLSSNIPIPPRQSTRVKKQPVWLHDFVQSYQSSSFPEAIQNIVWIKAMNEEILALESNNTWSLVSLPSDKTPIGRYTKKEGVDYVENFSPVAKLVTVRTILALVSIHHWPLFQIDVYNAFLQSDLVEEASRQWNMKLTEALLMAELKGILNRNFKMKDLGELRYFLGLEILRYEKGIVINQRKYDLKLIEETGPGGARPAATPLEQNKRLVIAYSVQLLSQFMQQPKKSHFEAALRVVRYIKGSPGQGVLLSAESQCQLQAFCDSDWATCPMTRRSLTGFCIKLGDSLMSWKSKKQNTIARSFAEAEYRSMAVTAAKIVWLIGLLSELGFKNIGPTKLMCDNKASLQIATYLVFHERTKHIEIDCHFVREKIQEGMIETEHVKTTNQHADILTKTLGVQQHEYLISKLVQVMPLTANQVENGMPSRTSSSPAKALTSFADDFRKLAIDCLKVLRVEMQLETIFHLQITCRDEEIASFIAGTKRNYIFGGIYSIAANATIKSLAAIPSIDGEAIQQKLEHISYSFNILAGLACLRDGEWAIFTLAEYINLLKVQIPGREIPPDAIDQMKETLPH</sequence>
<keyword evidence="4" id="KW-1185">Reference proteome</keyword>
<dbReference type="SUPFAM" id="SSF56672">
    <property type="entry name" value="DNA/RNA polymerases"/>
    <property type="match status" value="1"/>
</dbReference>
<dbReference type="InterPro" id="IPR043502">
    <property type="entry name" value="DNA/RNA_pol_sf"/>
</dbReference>
<comment type="caution">
    <text evidence="3">The sequence shown here is derived from an EMBL/GenBank/DDBJ whole genome shotgun (WGS) entry which is preliminary data.</text>
</comment>
<dbReference type="PANTHER" id="PTHR11439:SF511">
    <property type="match status" value="1"/>
</dbReference>
<feature type="region of interest" description="Disordered" evidence="1">
    <location>
        <begin position="519"/>
        <end position="539"/>
    </location>
</feature>
<dbReference type="PANTHER" id="PTHR11439">
    <property type="entry name" value="GAG-POL-RELATED RETROTRANSPOSON"/>
    <property type="match status" value="1"/>
</dbReference>
<dbReference type="CDD" id="cd09272">
    <property type="entry name" value="RNase_HI_RT_Ty1"/>
    <property type="match status" value="1"/>
</dbReference>